<sequence length="316" mass="34868">MIPPPPVAPGITNSILLLCKSSFGATSPVLGLSPAAKQLFQQERLWIRSCGRCGDGICESSLSFFKRFLYYDKVNVKDLPSRNHLQKRSTYSQNPNDPDVAGAGDDQQANETDTQRPDWTVRSRRGAVETDGTALVPGCLSLIDSIQRLQRKPRISEILTTDRRKFRKATARDGGLVEARSNCGSKTSYAFHPLAIDHTIVLGPVWYTMSTWQTDVCARSLRDPGSSRNSQGEHSGTPGKQCCWGPLCNFICAADGDDPQMGGRRNGMMRSIDRRRILQRLAASDDSELFLLFFIVLGWLSRCGTLKGIFGVSLGH</sequence>
<protein>
    <submittedName>
        <fullName evidence="2">Uncharacterized protein</fullName>
    </submittedName>
</protein>
<organism evidence="2 3">
    <name type="scientific">Trichostrongylus colubriformis</name>
    <name type="common">Black scour worm</name>
    <dbReference type="NCBI Taxonomy" id="6319"/>
    <lineage>
        <taxon>Eukaryota</taxon>
        <taxon>Metazoa</taxon>
        <taxon>Ecdysozoa</taxon>
        <taxon>Nematoda</taxon>
        <taxon>Chromadorea</taxon>
        <taxon>Rhabditida</taxon>
        <taxon>Rhabditina</taxon>
        <taxon>Rhabditomorpha</taxon>
        <taxon>Strongyloidea</taxon>
        <taxon>Trichostrongylidae</taxon>
        <taxon>Trichostrongylus</taxon>
    </lineage>
</organism>
<gene>
    <name evidence="2" type="ORF">GCK32_004048</name>
</gene>
<proteinExistence type="predicted"/>
<dbReference type="AlphaFoldDB" id="A0AAN8FXA8"/>
<feature type="region of interest" description="Disordered" evidence="1">
    <location>
        <begin position="84"/>
        <end position="117"/>
    </location>
</feature>
<dbReference type="Proteomes" id="UP001331761">
    <property type="component" value="Unassembled WGS sequence"/>
</dbReference>
<dbReference type="EMBL" id="WIXE01011330">
    <property type="protein sequence ID" value="KAK5976828.1"/>
    <property type="molecule type" value="Genomic_DNA"/>
</dbReference>
<name>A0AAN8FXA8_TRICO</name>
<comment type="caution">
    <text evidence="2">The sequence shown here is derived from an EMBL/GenBank/DDBJ whole genome shotgun (WGS) entry which is preliminary data.</text>
</comment>
<evidence type="ECO:0000313" key="2">
    <source>
        <dbReference type="EMBL" id="KAK5976828.1"/>
    </source>
</evidence>
<evidence type="ECO:0000256" key="1">
    <source>
        <dbReference type="SAM" id="MobiDB-lite"/>
    </source>
</evidence>
<keyword evidence="3" id="KW-1185">Reference proteome</keyword>
<evidence type="ECO:0000313" key="3">
    <source>
        <dbReference type="Proteomes" id="UP001331761"/>
    </source>
</evidence>
<accession>A0AAN8FXA8</accession>
<reference evidence="2 3" key="1">
    <citation type="submission" date="2019-10" db="EMBL/GenBank/DDBJ databases">
        <title>Assembly and Annotation for the nematode Trichostrongylus colubriformis.</title>
        <authorList>
            <person name="Martin J."/>
        </authorList>
    </citation>
    <scope>NUCLEOTIDE SEQUENCE [LARGE SCALE GENOMIC DNA]</scope>
    <source>
        <strain evidence="2">G859</strain>
        <tissue evidence="2">Whole worm</tissue>
    </source>
</reference>